<sequence>MGFSPVRLLPLLAATALATSDRVIYQGFNSGNTLPDWSAKNESDFLKEFSTFPKLANSPGTFNSVRLYTNIQAYTTDEPLSAFSAAIATNTSILLGIWCSGTTNITSELKALTTALDRYGSAFADLVLAISVGSEDLYRGSAIGEKDGAGIGTGPENIVRFINDTRTAIQGTLLENKPVGHVDTWTSWVNESNTAVIEAADWLGVDIYPFFEEQDVNTVDNATFIFNDLYNRTLAASQGTPVWVTETGWPYSGPASGLAQPSVDAQQAYWRAIGCRELFGRVNTWWYTFRDSNPDAVHKFAIADDELSTTPRFDLTCPAGSGAPPTRNVQVASGGYLKESCQ</sequence>
<dbReference type="InterPro" id="IPR017853">
    <property type="entry name" value="GH"/>
</dbReference>
<protein>
    <submittedName>
        <fullName evidence="5">Glucan 1,3-beta-glucosidase</fullName>
    </submittedName>
</protein>
<comment type="caution">
    <text evidence="5">The sequence shown here is derived from an EMBL/GenBank/DDBJ whole genome shotgun (WGS) entry which is preliminary data.</text>
</comment>
<keyword evidence="4" id="KW-0732">Signal</keyword>
<comment type="similarity">
    <text evidence="2">Belongs to the glycosyl hydrolase 17 family.</text>
</comment>
<dbReference type="EMBL" id="JAGTJR010000032">
    <property type="protein sequence ID" value="KAH7038885.1"/>
    <property type="molecule type" value="Genomic_DNA"/>
</dbReference>
<feature type="chain" id="PRO_5046418572" evidence="4">
    <location>
        <begin position="21"/>
        <end position="342"/>
    </location>
</feature>
<reference evidence="5 6" key="1">
    <citation type="journal article" date="2021" name="Nat. Commun.">
        <title>Genetic determinants of endophytism in the Arabidopsis root mycobiome.</title>
        <authorList>
            <person name="Mesny F."/>
            <person name="Miyauchi S."/>
            <person name="Thiergart T."/>
            <person name="Pickel B."/>
            <person name="Atanasova L."/>
            <person name="Karlsson M."/>
            <person name="Huettel B."/>
            <person name="Barry K.W."/>
            <person name="Haridas S."/>
            <person name="Chen C."/>
            <person name="Bauer D."/>
            <person name="Andreopoulos W."/>
            <person name="Pangilinan J."/>
            <person name="LaButti K."/>
            <person name="Riley R."/>
            <person name="Lipzen A."/>
            <person name="Clum A."/>
            <person name="Drula E."/>
            <person name="Henrissat B."/>
            <person name="Kohler A."/>
            <person name="Grigoriev I.V."/>
            <person name="Martin F.M."/>
            <person name="Hacquard S."/>
        </authorList>
    </citation>
    <scope>NUCLEOTIDE SEQUENCE [LARGE SCALE GENOMIC DNA]</scope>
    <source>
        <strain evidence="5 6">MPI-SDFR-AT-0080</strain>
    </source>
</reference>
<proteinExistence type="inferred from homology"/>
<evidence type="ECO:0000313" key="5">
    <source>
        <dbReference type="EMBL" id="KAH7038885.1"/>
    </source>
</evidence>
<accession>A0ABQ8G2Q4</accession>
<dbReference type="PANTHER" id="PTHR16631">
    <property type="entry name" value="GLUCAN 1,3-BETA-GLUCOSIDASE"/>
    <property type="match status" value="1"/>
</dbReference>
<evidence type="ECO:0000256" key="4">
    <source>
        <dbReference type="SAM" id="SignalP"/>
    </source>
</evidence>
<dbReference type="InterPro" id="IPR050732">
    <property type="entry name" value="Beta-glucan_modifiers"/>
</dbReference>
<keyword evidence="3" id="KW-0378">Hydrolase</keyword>
<dbReference type="Gene3D" id="3.20.20.80">
    <property type="entry name" value="Glycosidases"/>
    <property type="match status" value="1"/>
</dbReference>
<gene>
    <name evidence="5" type="ORF">B0J12DRAFT_721088</name>
</gene>
<dbReference type="Proteomes" id="UP000774617">
    <property type="component" value="Unassembled WGS sequence"/>
</dbReference>
<dbReference type="SUPFAM" id="SSF51445">
    <property type="entry name" value="(Trans)glycosidases"/>
    <property type="match status" value="1"/>
</dbReference>
<organism evidence="5 6">
    <name type="scientific">Macrophomina phaseolina</name>
    <dbReference type="NCBI Taxonomy" id="35725"/>
    <lineage>
        <taxon>Eukaryota</taxon>
        <taxon>Fungi</taxon>
        <taxon>Dikarya</taxon>
        <taxon>Ascomycota</taxon>
        <taxon>Pezizomycotina</taxon>
        <taxon>Dothideomycetes</taxon>
        <taxon>Dothideomycetes incertae sedis</taxon>
        <taxon>Botryosphaeriales</taxon>
        <taxon>Botryosphaeriaceae</taxon>
        <taxon>Macrophomina</taxon>
    </lineage>
</organism>
<dbReference type="PANTHER" id="PTHR16631:SF16">
    <property type="entry name" value="GPI-ANCHORED CELL WALL BETA-1,3-ENDOGLUCANASE EGLC"/>
    <property type="match status" value="1"/>
</dbReference>
<evidence type="ECO:0000256" key="2">
    <source>
        <dbReference type="ARBA" id="ARBA00008773"/>
    </source>
</evidence>
<keyword evidence="6" id="KW-1185">Reference proteome</keyword>
<comment type="subcellular location">
    <subcellularLocation>
        <location evidence="1">Cell envelope</location>
    </subcellularLocation>
</comment>
<feature type="signal peptide" evidence="4">
    <location>
        <begin position="1"/>
        <end position="20"/>
    </location>
</feature>
<name>A0ABQ8G2Q4_9PEZI</name>
<evidence type="ECO:0000256" key="3">
    <source>
        <dbReference type="ARBA" id="ARBA00022801"/>
    </source>
</evidence>
<evidence type="ECO:0000313" key="6">
    <source>
        <dbReference type="Proteomes" id="UP000774617"/>
    </source>
</evidence>
<evidence type="ECO:0000256" key="1">
    <source>
        <dbReference type="ARBA" id="ARBA00004196"/>
    </source>
</evidence>